<dbReference type="RefSeq" id="WP_284294401.1">
    <property type="nucleotide sequence ID" value="NZ_BSUK01000001.1"/>
</dbReference>
<keyword evidence="1" id="KW-0479">Metal-binding</keyword>
<keyword evidence="4" id="KW-1185">Reference proteome</keyword>
<dbReference type="InterPro" id="IPR037523">
    <property type="entry name" value="VOC_core"/>
</dbReference>
<dbReference type="PANTHER" id="PTHR43048">
    <property type="entry name" value="METHYLMALONYL-COA EPIMERASE"/>
    <property type="match status" value="1"/>
</dbReference>
<dbReference type="EMBL" id="BSUK01000001">
    <property type="protein sequence ID" value="GMA25973.1"/>
    <property type="molecule type" value="Genomic_DNA"/>
</dbReference>
<evidence type="ECO:0000313" key="4">
    <source>
        <dbReference type="Proteomes" id="UP001157091"/>
    </source>
</evidence>
<organism evidence="3 4">
    <name type="scientific">Luteimicrobium album</name>
    <dbReference type="NCBI Taxonomy" id="1054550"/>
    <lineage>
        <taxon>Bacteria</taxon>
        <taxon>Bacillati</taxon>
        <taxon>Actinomycetota</taxon>
        <taxon>Actinomycetes</taxon>
        <taxon>Micrococcales</taxon>
        <taxon>Luteimicrobium</taxon>
    </lineage>
</organism>
<evidence type="ECO:0000259" key="2">
    <source>
        <dbReference type="PROSITE" id="PS51819"/>
    </source>
</evidence>
<gene>
    <name evidence="3" type="ORF">GCM10025864_37320</name>
</gene>
<proteinExistence type="predicted"/>
<dbReference type="SUPFAM" id="SSF54593">
    <property type="entry name" value="Glyoxalase/Bleomycin resistance protein/Dihydroxybiphenyl dioxygenase"/>
    <property type="match status" value="1"/>
</dbReference>
<comment type="caution">
    <text evidence="3">The sequence shown here is derived from an EMBL/GenBank/DDBJ whole genome shotgun (WGS) entry which is preliminary data.</text>
</comment>
<evidence type="ECO:0000313" key="3">
    <source>
        <dbReference type="EMBL" id="GMA25973.1"/>
    </source>
</evidence>
<evidence type="ECO:0000256" key="1">
    <source>
        <dbReference type="ARBA" id="ARBA00022723"/>
    </source>
</evidence>
<dbReference type="Gene3D" id="3.10.180.10">
    <property type="entry name" value="2,3-Dihydroxybiphenyl 1,2-Dioxygenase, domain 1"/>
    <property type="match status" value="1"/>
</dbReference>
<feature type="domain" description="VOC" evidence="2">
    <location>
        <begin position="6"/>
        <end position="143"/>
    </location>
</feature>
<sequence>MVTALRLDNIGIVVDDLDSAIAYFTDLGLERVGEATVEGDVVDRLLQLEGVRSRIAMLRTPDGHSQLELSQYVTPPAEPTSPPPHNTLGLHRIALVVDDVDAAVAVVRDHRFGLVGEVVQYEDSYRMCYARGPAGIIVMLVQELG</sequence>
<dbReference type="PANTHER" id="PTHR43048:SF5">
    <property type="entry name" value="BLR5325 PROTEIN"/>
    <property type="match status" value="1"/>
</dbReference>
<dbReference type="PROSITE" id="PS51819">
    <property type="entry name" value="VOC"/>
    <property type="match status" value="1"/>
</dbReference>
<dbReference type="Proteomes" id="UP001157091">
    <property type="component" value="Unassembled WGS sequence"/>
</dbReference>
<dbReference type="InterPro" id="IPR029068">
    <property type="entry name" value="Glyas_Bleomycin-R_OHBP_Dase"/>
</dbReference>
<protein>
    <submittedName>
        <fullName evidence="3">Glyoxalase</fullName>
    </submittedName>
</protein>
<reference evidence="4" key="1">
    <citation type="journal article" date="2019" name="Int. J. Syst. Evol. Microbiol.">
        <title>The Global Catalogue of Microorganisms (GCM) 10K type strain sequencing project: providing services to taxonomists for standard genome sequencing and annotation.</title>
        <authorList>
            <consortium name="The Broad Institute Genomics Platform"/>
            <consortium name="The Broad Institute Genome Sequencing Center for Infectious Disease"/>
            <person name="Wu L."/>
            <person name="Ma J."/>
        </authorList>
    </citation>
    <scope>NUCLEOTIDE SEQUENCE [LARGE SCALE GENOMIC DNA]</scope>
    <source>
        <strain evidence="4">NBRC 106348</strain>
    </source>
</reference>
<name>A0ABQ6I7P6_9MICO</name>
<accession>A0ABQ6I7P6</accession>
<dbReference type="Pfam" id="PF13669">
    <property type="entry name" value="Glyoxalase_4"/>
    <property type="match status" value="1"/>
</dbReference>
<dbReference type="InterPro" id="IPR051785">
    <property type="entry name" value="MMCE/EMCE_epimerase"/>
</dbReference>